<feature type="transmembrane region" description="Helical" evidence="2">
    <location>
        <begin position="632"/>
        <end position="653"/>
    </location>
</feature>
<feature type="transmembrane region" description="Helical" evidence="2">
    <location>
        <begin position="520"/>
        <end position="538"/>
    </location>
</feature>
<dbReference type="AlphaFoldDB" id="A0A0L0SH18"/>
<feature type="transmembrane region" description="Helical" evidence="2">
    <location>
        <begin position="608"/>
        <end position="626"/>
    </location>
</feature>
<accession>A0A0L0SH18</accession>
<keyword evidence="2" id="KW-0472">Membrane</keyword>
<gene>
    <name evidence="3" type="ORF">AMAG_06468</name>
</gene>
<name>A0A0L0SH18_ALLM3</name>
<dbReference type="OrthoDB" id="5557607at2759"/>
<feature type="transmembrane region" description="Helical" evidence="2">
    <location>
        <begin position="487"/>
        <end position="508"/>
    </location>
</feature>
<dbReference type="Proteomes" id="UP000054350">
    <property type="component" value="Unassembled WGS sequence"/>
</dbReference>
<organism evidence="3 4">
    <name type="scientific">Allomyces macrogynus (strain ATCC 38327)</name>
    <name type="common">Allomyces javanicus var. macrogynus</name>
    <dbReference type="NCBI Taxonomy" id="578462"/>
    <lineage>
        <taxon>Eukaryota</taxon>
        <taxon>Fungi</taxon>
        <taxon>Fungi incertae sedis</taxon>
        <taxon>Blastocladiomycota</taxon>
        <taxon>Blastocladiomycetes</taxon>
        <taxon>Blastocladiales</taxon>
        <taxon>Blastocladiaceae</taxon>
        <taxon>Allomyces</taxon>
    </lineage>
</organism>
<reference evidence="3 4" key="2">
    <citation type="submission" date="2009-11" db="EMBL/GenBank/DDBJ databases">
        <title>The Genome Sequence of Allomyces macrogynus strain ATCC 38327.</title>
        <authorList>
            <consortium name="The Broad Institute Genome Sequencing Platform"/>
            <person name="Russ C."/>
            <person name="Cuomo C."/>
            <person name="Shea T."/>
            <person name="Young S.K."/>
            <person name="Zeng Q."/>
            <person name="Koehrsen M."/>
            <person name="Haas B."/>
            <person name="Borodovsky M."/>
            <person name="Guigo R."/>
            <person name="Alvarado L."/>
            <person name="Berlin A."/>
            <person name="Borenstein D."/>
            <person name="Chen Z."/>
            <person name="Engels R."/>
            <person name="Freedman E."/>
            <person name="Gellesch M."/>
            <person name="Goldberg J."/>
            <person name="Griggs A."/>
            <person name="Gujja S."/>
            <person name="Heiman D."/>
            <person name="Hepburn T."/>
            <person name="Howarth C."/>
            <person name="Jen D."/>
            <person name="Larson L."/>
            <person name="Lewis B."/>
            <person name="Mehta T."/>
            <person name="Park D."/>
            <person name="Pearson M."/>
            <person name="Roberts A."/>
            <person name="Saif S."/>
            <person name="Shenoy N."/>
            <person name="Sisk P."/>
            <person name="Stolte C."/>
            <person name="Sykes S."/>
            <person name="Walk T."/>
            <person name="White J."/>
            <person name="Yandava C."/>
            <person name="Burger G."/>
            <person name="Gray M.W."/>
            <person name="Holland P.W.H."/>
            <person name="King N."/>
            <person name="Lang F.B.F."/>
            <person name="Roger A.J."/>
            <person name="Ruiz-Trillo I."/>
            <person name="Lander E."/>
            <person name="Nusbaum C."/>
        </authorList>
    </citation>
    <scope>NUCLEOTIDE SEQUENCE [LARGE SCALE GENOMIC DNA]</scope>
    <source>
        <strain evidence="3 4">ATCC 38327</strain>
    </source>
</reference>
<proteinExistence type="predicted"/>
<keyword evidence="4" id="KW-1185">Reference proteome</keyword>
<feature type="transmembrane region" description="Helical" evidence="2">
    <location>
        <begin position="365"/>
        <end position="390"/>
    </location>
</feature>
<feature type="compositionally biased region" description="Low complexity" evidence="1">
    <location>
        <begin position="16"/>
        <end position="34"/>
    </location>
</feature>
<evidence type="ECO:0000313" key="4">
    <source>
        <dbReference type="Proteomes" id="UP000054350"/>
    </source>
</evidence>
<feature type="transmembrane region" description="Helical" evidence="2">
    <location>
        <begin position="544"/>
        <end position="566"/>
    </location>
</feature>
<protein>
    <submittedName>
        <fullName evidence="3">Uncharacterized protein</fullName>
    </submittedName>
</protein>
<dbReference type="EMBL" id="GG745338">
    <property type="protein sequence ID" value="KNE61660.1"/>
    <property type="molecule type" value="Genomic_DNA"/>
</dbReference>
<reference evidence="3 4" key="1">
    <citation type="submission" date="2009-11" db="EMBL/GenBank/DDBJ databases">
        <title>Annotation of Allomyces macrogynus ATCC 38327.</title>
        <authorList>
            <consortium name="The Broad Institute Genome Sequencing Platform"/>
            <person name="Russ C."/>
            <person name="Cuomo C."/>
            <person name="Burger G."/>
            <person name="Gray M.W."/>
            <person name="Holland P.W.H."/>
            <person name="King N."/>
            <person name="Lang F.B.F."/>
            <person name="Roger A.J."/>
            <person name="Ruiz-Trillo I."/>
            <person name="Young S.K."/>
            <person name="Zeng Q."/>
            <person name="Gargeya S."/>
            <person name="Fitzgerald M."/>
            <person name="Haas B."/>
            <person name="Abouelleil A."/>
            <person name="Alvarado L."/>
            <person name="Arachchi H.M."/>
            <person name="Berlin A."/>
            <person name="Chapman S.B."/>
            <person name="Gearin G."/>
            <person name="Goldberg J."/>
            <person name="Griggs A."/>
            <person name="Gujja S."/>
            <person name="Hansen M."/>
            <person name="Heiman D."/>
            <person name="Howarth C."/>
            <person name="Larimer J."/>
            <person name="Lui A."/>
            <person name="MacDonald P.J.P."/>
            <person name="McCowen C."/>
            <person name="Montmayeur A."/>
            <person name="Murphy C."/>
            <person name="Neiman D."/>
            <person name="Pearson M."/>
            <person name="Priest M."/>
            <person name="Roberts A."/>
            <person name="Saif S."/>
            <person name="Shea T."/>
            <person name="Sisk P."/>
            <person name="Stolte C."/>
            <person name="Sykes S."/>
            <person name="Wortman J."/>
            <person name="Nusbaum C."/>
            <person name="Birren B."/>
        </authorList>
    </citation>
    <scope>NUCLEOTIDE SEQUENCE [LARGE SCALE GENOMIC DNA]</scope>
    <source>
        <strain evidence="3 4">ATCC 38327</strain>
    </source>
</reference>
<feature type="transmembrane region" description="Helical" evidence="2">
    <location>
        <begin position="452"/>
        <end position="475"/>
    </location>
</feature>
<dbReference type="VEuPathDB" id="FungiDB:AMAG_06468"/>
<evidence type="ECO:0000256" key="1">
    <source>
        <dbReference type="SAM" id="MobiDB-lite"/>
    </source>
</evidence>
<feature type="region of interest" description="Disordered" evidence="1">
    <location>
        <begin position="1"/>
        <end position="36"/>
    </location>
</feature>
<evidence type="ECO:0000313" key="3">
    <source>
        <dbReference type="EMBL" id="KNE61660.1"/>
    </source>
</evidence>
<evidence type="ECO:0000256" key="2">
    <source>
        <dbReference type="SAM" id="Phobius"/>
    </source>
</evidence>
<keyword evidence="2" id="KW-0812">Transmembrane</keyword>
<keyword evidence="2" id="KW-1133">Transmembrane helix</keyword>
<sequence>MDKTQSSRARRKRISSSRSAPRPRLLSSCSPPSTRRSRPMSFLNLLALACFLVAAILANHAAAMTYDGDLFVLGTLEAATAMARFAFLPRGIMTASLTQMRSADSMTFLSINRPDLLAALRVGTTYSHVVHFFMCPSHAVTATSTSDPAPWIQYGTTTSPADDFPGSVFDDTVLPLLSAPMSGTQCDDRVQFLRSFPGCRVRRVFQKSFLVIDVGNSTAFTAAVQPVVEQSPIFVSELGWGDPLASRGDGIPTPIPAPPSSAARRVPLAKSAGVDAHSLGVVTIPVQPGDADERDMVWTVPDAGLYLMGTIKCGGIGNSSHFRVAGLIDLSTKNQLASPPAFNPFFDAFDTATTHLSAGMIPLLMAYPVLTALYLFLFAAVLVHFSYAWWIEQSWRLDQPAWIRYLHSLFTRHPHRVRGSPDALADDRPLFPIAPTVRHPQDRPLGVTGPQWALVAVVGSRLAWVALNTLAWTVVSDAGLLLTGIEVARAFILAAATVMGLTVPMVVVTKGYGVTRAHGFAGVEVRTGLGLVMFLAIAEVFWALVYGTAILGPLLFYPTLAVYLAWAARAHDVQVTTYLRDLAAADADPRVVKAYEAKLGALKQYARVVQVTLWGVLVSKIALVVAYPMHSWIPIVAEEVLVLSYVAFTSFLFRVRTPTRIRVD</sequence>